<evidence type="ECO:0000313" key="4">
    <source>
        <dbReference type="Proteomes" id="UP000886757"/>
    </source>
</evidence>
<comment type="catalytic activity">
    <reaction evidence="2">
        <text>(sulfur carrier)-H + L-cysteine = (sulfur carrier)-SH + L-alanine</text>
        <dbReference type="Rhea" id="RHEA:43892"/>
        <dbReference type="Rhea" id="RHEA-COMP:14737"/>
        <dbReference type="Rhea" id="RHEA-COMP:14739"/>
        <dbReference type="ChEBI" id="CHEBI:29917"/>
        <dbReference type="ChEBI" id="CHEBI:35235"/>
        <dbReference type="ChEBI" id="CHEBI:57972"/>
        <dbReference type="ChEBI" id="CHEBI:64428"/>
        <dbReference type="EC" id="2.8.1.7"/>
    </reaction>
</comment>
<proteinExistence type="predicted"/>
<gene>
    <name evidence="3" type="ORF">IAB31_12925</name>
</gene>
<comment type="caution">
    <text evidence="3">The sequence shown here is derived from an EMBL/GenBank/DDBJ whole genome shotgun (WGS) entry which is preliminary data.</text>
</comment>
<protein>
    <recommendedName>
        <fullName evidence="5">Cysteine desulfurase</fullName>
    </recommendedName>
</protein>
<dbReference type="PANTHER" id="PTHR11601:SF34">
    <property type="entry name" value="CYSTEINE DESULFURASE"/>
    <property type="match status" value="1"/>
</dbReference>
<reference evidence="3" key="2">
    <citation type="journal article" date="2021" name="PeerJ">
        <title>Extensive microbial diversity within the chicken gut microbiome revealed by metagenomics and culture.</title>
        <authorList>
            <person name="Gilroy R."/>
            <person name="Ravi A."/>
            <person name="Getino M."/>
            <person name="Pursley I."/>
            <person name="Horton D.L."/>
            <person name="Alikhan N.F."/>
            <person name="Baker D."/>
            <person name="Gharbi K."/>
            <person name="Hall N."/>
            <person name="Watson M."/>
            <person name="Adriaenssens E.M."/>
            <person name="Foster-Nyarko E."/>
            <person name="Jarju S."/>
            <person name="Secka A."/>
            <person name="Antonio M."/>
            <person name="Oren A."/>
            <person name="Chaudhuri R.R."/>
            <person name="La Ragione R."/>
            <person name="Hildebrand F."/>
            <person name="Pallen M.J."/>
        </authorList>
    </citation>
    <scope>NUCLEOTIDE SEQUENCE</scope>
    <source>
        <strain evidence="3">ChiSjej4B22-8148</strain>
    </source>
</reference>
<dbReference type="EMBL" id="DVGK01000150">
    <property type="protein sequence ID" value="HIR14810.1"/>
    <property type="molecule type" value="Genomic_DNA"/>
</dbReference>
<dbReference type="InterPro" id="IPR015422">
    <property type="entry name" value="PyrdxlP-dep_Trfase_small"/>
</dbReference>
<sequence>MLLHRLDLKEICIPTGSACDSVNTQVSHVIKAIKVPDEYAEGTIRITFGIDNREDEAARVSKTIATVLGKGGLRNIL</sequence>
<evidence type="ECO:0000313" key="3">
    <source>
        <dbReference type="EMBL" id="HIR14810.1"/>
    </source>
</evidence>
<dbReference type="GO" id="GO:0031071">
    <property type="term" value="F:cysteine desulfurase activity"/>
    <property type="evidence" value="ECO:0007669"/>
    <property type="project" value="UniProtKB-EC"/>
</dbReference>
<evidence type="ECO:0000256" key="2">
    <source>
        <dbReference type="ARBA" id="ARBA00050776"/>
    </source>
</evidence>
<evidence type="ECO:0008006" key="5">
    <source>
        <dbReference type="Google" id="ProtNLM"/>
    </source>
</evidence>
<dbReference type="PANTHER" id="PTHR11601">
    <property type="entry name" value="CYSTEINE DESULFURYLASE FAMILY MEMBER"/>
    <property type="match status" value="1"/>
</dbReference>
<dbReference type="InterPro" id="IPR015424">
    <property type="entry name" value="PyrdxlP-dep_Trfase"/>
</dbReference>
<name>A0A9D1ADU5_9FIRM</name>
<accession>A0A9D1ADU5</accession>
<reference evidence="3" key="1">
    <citation type="submission" date="2020-10" db="EMBL/GenBank/DDBJ databases">
        <authorList>
            <person name="Gilroy R."/>
        </authorList>
    </citation>
    <scope>NUCLEOTIDE SEQUENCE</scope>
    <source>
        <strain evidence="3">ChiSjej4B22-8148</strain>
    </source>
</reference>
<dbReference type="Proteomes" id="UP000886757">
    <property type="component" value="Unassembled WGS sequence"/>
</dbReference>
<organism evidence="3 4">
    <name type="scientific">Candidatus Choladousia intestinavium</name>
    <dbReference type="NCBI Taxonomy" id="2840727"/>
    <lineage>
        <taxon>Bacteria</taxon>
        <taxon>Bacillati</taxon>
        <taxon>Bacillota</taxon>
        <taxon>Clostridia</taxon>
        <taxon>Lachnospirales</taxon>
        <taxon>Lachnospiraceae</taxon>
        <taxon>Lachnospiraceae incertae sedis</taxon>
        <taxon>Candidatus Choladousia</taxon>
    </lineage>
</organism>
<evidence type="ECO:0000256" key="1">
    <source>
        <dbReference type="ARBA" id="ARBA00001933"/>
    </source>
</evidence>
<dbReference type="AlphaFoldDB" id="A0A9D1ADU5"/>
<comment type="cofactor">
    <cofactor evidence="1">
        <name>pyridoxal 5'-phosphate</name>
        <dbReference type="ChEBI" id="CHEBI:597326"/>
    </cofactor>
</comment>
<dbReference type="SUPFAM" id="SSF53383">
    <property type="entry name" value="PLP-dependent transferases"/>
    <property type="match status" value="1"/>
</dbReference>
<dbReference type="Gene3D" id="3.90.1150.10">
    <property type="entry name" value="Aspartate Aminotransferase, domain 1"/>
    <property type="match status" value="1"/>
</dbReference>